<reference evidence="11" key="2">
    <citation type="submission" date="2016-04" db="EMBL/GenBank/DDBJ databases">
        <title>Planomonospora sphaerica JCM9374 whole genome shotgun sequence.</title>
        <authorList>
            <person name="Suzuki T."/>
            <person name="Dohra H."/>
            <person name="Kodani S."/>
        </authorList>
    </citation>
    <scope>NUCLEOTIDE SEQUENCE [LARGE SCALE GENOMIC DNA]</scope>
    <source>
        <strain evidence="11">JCM 9374</strain>
    </source>
</reference>
<evidence type="ECO:0000256" key="5">
    <source>
        <dbReference type="ARBA" id="ARBA00022989"/>
    </source>
</evidence>
<dbReference type="PANTHER" id="PTHR32309">
    <property type="entry name" value="TYROSINE-PROTEIN KINASE"/>
    <property type="match status" value="1"/>
</dbReference>
<reference evidence="10 11" key="1">
    <citation type="journal article" date="2016" name="Genome Announc.">
        <title>Draft Genome Sequence of Planomonospora sphaerica JCM9374, a Rare Actinomycete.</title>
        <authorList>
            <person name="Dohra H."/>
            <person name="Suzuki T."/>
            <person name="Inoue Y."/>
            <person name="Kodani S."/>
        </authorList>
    </citation>
    <scope>NUCLEOTIDE SEQUENCE [LARGE SCALE GENOMIC DNA]</scope>
    <source>
        <strain evidence="10 11">JCM 9374</strain>
    </source>
</reference>
<dbReference type="EMBL" id="BDCX01000002">
    <property type="protein sequence ID" value="GAT65226.1"/>
    <property type="molecule type" value="Genomic_DNA"/>
</dbReference>
<name>A0A171BKC0_9ACTN</name>
<dbReference type="RefSeq" id="WP_068894609.1">
    <property type="nucleotide sequence ID" value="NZ_BDCX01000002.1"/>
</dbReference>
<accession>A0A171BKC0</accession>
<keyword evidence="6 8" id="KW-0472">Membrane</keyword>
<evidence type="ECO:0000256" key="3">
    <source>
        <dbReference type="ARBA" id="ARBA00022475"/>
    </source>
</evidence>
<evidence type="ECO:0000256" key="8">
    <source>
        <dbReference type="SAM" id="Phobius"/>
    </source>
</evidence>
<comment type="subcellular location">
    <subcellularLocation>
        <location evidence="1">Cell membrane</location>
        <topology evidence="1">Multi-pass membrane protein</topology>
    </subcellularLocation>
</comment>
<feature type="region of interest" description="Disordered" evidence="7">
    <location>
        <begin position="80"/>
        <end position="121"/>
    </location>
</feature>
<dbReference type="GO" id="GO:0005886">
    <property type="term" value="C:plasma membrane"/>
    <property type="evidence" value="ECO:0007669"/>
    <property type="project" value="UniProtKB-SubCell"/>
</dbReference>
<keyword evidence="3" id="KW-1003">Cell membrane</keyword>
<evidence type="ECO:0000256" key="4">
    <source>
        <dbReference type="ARBA" id="ARBA00022692"/>
    </source>
</evidence>
<evidence type="ECO:0000313" key="11">
    <source>
        <dbReference type="Proteomes" id="UP000077701"/>
    </source>
</evidence>
<proteinExistence type="inferred from homology"/>
<dbReference type="PANTHER" id="PTHR32309:SF31">
    <property type="entry name" value="CAPSULAR EXOPOLYSACCHARIDE FAMILY"/>
    <property type="match status" value="1"/>
</dbReference>
<dbReference type="Proteomes" id="UP000077701">
    <property type="component" value="Unassembled WGS sequence"/>
</dbReference>
<dbReference type="OrthoDB" id="3872739at2"/>
<dbReference type="InterPro" id="IPR003856">
    <property type="entry name" value="LPS_length_determ_N"/>
</dbReference>
<dbReference type="AlphaFoldDB" id="A0A171BKC0"/>
<keyword evidence="4 8" id="KW-0812">Transmembrane</keyword>
<protein>
    <submittedName>
        <fullName evidence="10">Lipopolysaccharide biosynthesis protein</fullName>
    </submittedName>
</protein>
<comment type="similarity">
    <text evidence="2">Belongs to the CpsC/CapA family.</text>
</comment>
<comment type="caution">
    <text evidence="10">The sequence shown here is derived from an EMBL/GenBank/DDBJ whole genome shotgun (WGS) entry which is preliminary data.</text>
</comment>
<feature type="transmembrane region" description="Helical" evidence="8">
    <location>
        <begin position="15"/>
        <end position="35"/>
    </location>
</feature>
<evidence type="ECO:0000256" key="7">
    <source>
        <dbReference type="SAM" id="MobiDB-lite"/>
    </source>
</evidence>
<sequence>MRDTAPARTGLLRRWWPLGAAVLVGTLAGLAFSLVREPVYTADAYVVAVPADRSDTARAVDFAQTYARVATQPEILALALDDASPPPGPDPGLLPRGTSPDTGVPAASVPESSVERLRRAVQASASPDAPLVGLSASAPGPRQAADRANAVATALITYANYQAVNTRVRLVRFTKALPPASPSSPPPAVGAALGATGGVLVGALVCLTVPARSSASCGRPRTAPARPATRKVTVRVRPAEREAALGEVRA</sequence>
<keyword evidence="11" id="KW-1185">Reference proteome</keyword>
<keyword evidence="5 8" id="KW-1133">Transmembrane helix</keyword>
<organism evidence="10 11">
    <name type="scientific">Planomonospora sphaerica</name>
    <dbReference type="NCBI Taxonomy" id="161355"/>
    <lineage>
        <taxon>Bacteria</taxon>
        <taxon>Bacillati</taxon>
        <taxon>Actinomycetota</taxon>
        <taxon>Actinomycetes</taxon>
        <taxon>Streptosporangiales</taxon>
        <taxon>Streptosporangiaceae</taxon>
        <taxon>Planomonospora</taxon>
    </lineage>
</organism>
<evidence type="ECO:0000256" key="6">
    <source>
        <dbReference type="ARBA" id="ARBA00023136"/>
    </source>
</evidence>
<evidence type="ECO:0000256" key="1">
    <source>
        <dbReference type="ARBA" id="ARBA00004651"/>
    </source>
</evidence>
<dbReference type="InterPro" id="IPR050445">
    <property type="entry name" value="Bact_polysacc_biosynth/exp"/>
</dbReference>
<feature type="domain" description="Polysaccharide chain length determinant N-terminal" evidence="9">
    <location>
        <begin position="11"/>
        <end position="76"/>
    </location>
</feature>
<dbReference type="STRING" id="161355.PS9374_00858"/>
<dbReference type="Pfam" id="PF02706">
    <property type="entry name" value="Wzz"/>
    <property type="match status" value="1"/>
</dbReference>
<evidence type="ECO:0000259" key="9">
    <source>
        <dbReference type="Pfam" id="PF02706"/>
    </source>
</evidence>
<gene>
    <name evidence="10" type="ORF">PS9374_00858</name>
</gene>
<evidence type="ECO:0000313" key="10">
    <source>
        <dbReference type="EMBL" id="GAT65226.1"/>
    </source>
</evidence>
<evidence type="ECO:0000256" key="2">
    <source>
        <dbReference type="ARBA" id="ARBA00006683"/>
    </source>
</evidence>